<feature type="non-terminal residue" evidence="1">
    <location>
        <position position="1"/>
    </location>
</feature>
<accession>A0A9N7Z686</accession>
<protein>
    <submittedName>
        <fullName evidence="1">Uncharacterized protein</fullName>
    </submittedName>
</protein>
<reference evidence="1" key="1">
    <citation type="submission" date="2020-03" db="EMBL/GenBank/DDBJ databases">
        <authorList>
            <person name="Weist P."/>
        </authorList>
    </citation>
    <scope>NUCLEOTIDE SEQUENCE</scope>
</reference>
<organism evidence="1 2">
    <name type="scientific">Pleuronectes platessa</name>
    <name type="common">European plaice</name>
    <dbReference type="NCBI Taxonomy" id="8262"/>
    <lineage>
        <taxon>Eukaryota</taxon>
        <taxon>Metazoa</taxon>
        <taxon>Chordata</taxon>
        <taxon>Craniata</taxon>
        <taxon>Vertebrata</taxon>
        <taxon>Euteleostomi</taxon>
        <taxon>Actinopterygii</taxon>
        <taxon>Neopterygii</taxon>
        <taxon>Teleostei</taxon>
        <taxon>Neoteleostei</taxon>
        <taxon>Acanthomorphata</taxon>
        <taxon>Carangaria</taxon>
        <taxon>Pleuronectiformes</taxon>
        <taxon>Pleuronectoidei</taxon>
        <taxon>Pleuronectidae</taxon>
        <taxon>Pleuronectes</taxon>
    </lineage>
</organism>
<name>A0A9N7Z686_PLEPL</name>
<comment type="caution">
    <text evidence="1">The sequence shown here is derived from an EMBL/GenBank/DDBJ whole genome shotgun (WGS) entry which is preliminary data.</text>
</comment>
<proteinExistence type="predicted"/>
<dbReference type="Proteomes" id="UP001153269">
    <property type="component" value="Unassembled WGS sequence"/>
</dbReference>
<gene>
    <name evidence="1" type="ORF">PLEPLA_LOCUS40555</name>
</gene>
<dbReference type="EMBL" id="CADEAL010004144">
    <property type="protein sequence ID" value="CAB1452805.1"/>
    <property type="molecule type" value="Genomic_DNA"/>
</dbReference>
<evidence type="ECO:0000313" key="1">
    <source>
        <dbReference type="EMBL" id="CAB1452805.1"/>
    </source>
</evidence>
<keyword evidence="2" id="KW-1185">Reference proteome</keyword>
<sequence length="78" mass="7778">ILATWLNVSGLAAGGRVGACSGEVPVRGPHPGSIGVGGPPRSLAALYPCLGARSADSLSCDARATKRRSRTGGESYAL</sequence>
<evidence type="ECO:0000313" key="2">
    <source>
        <dbReference type="Proteomes" id="UP001153269"/>
    </source>
</evidence>
<dbReference type="AlphaFoldDB" id="A0A9N7Z686"/>